<dbReference type="InterPro" id="IPR024160">
    <property type="entry name" value="BIN3_SAM-bd_dom"/>
</dbReference>
<dbReference type="Proteomes" id="UP000267251">
    <property type="component" value="Unassembled WGS sequence"/>
</dbReference>
<dbReference type="Gene3D" id="3.40.50.150">
    <property type="entry name" value="Vaccinia Virus protein VP39"/>
    <property type="match status" value="1"/>
</dbReference>
<dbReference type="GO" id="GO:0008173">
    <property type="term" value="F:RNA methyltransferase activity"/>
    <property type="evidence" value="ECO:0007669"/>
    <property type="project" value="UniProtKB-UniRule"/>
</dbReference>
<dbReference type="InterPro" id="IPR029063">
    <property type="entry name" value="SAM-dependent_MTases_sf"/>
</dbReference>
<dbReference type="GO" id="GO:0008171">
    <property type="term" value="F:O-methyltransferase activity"/>
    <property type="evidence" value="ECO:0007669"/>
    <property type="project" value="UniProtKB-UniRule"/>
</dbReference>
<evidence type="ECO:0000313" key="8">
    <source>
        <dbReference type="EMBL" id="RKP13040.1"/>
    </source>
</evidence>
<comment type="similarity">
    <text evidence="1 6">Belongs to the methyltransferase superfamily.</text>
</comment>
<keyword evidence="3 6" id="KW-0808">Transferase</keyword>
<dbReference type="OrthoDB" id="540004at2759"/>
<dbReference type="GO" id="GO:0017069">
    <property type="term" value="F:snRNA binding"/>
    <property type="evidence" value="ECO:0007669"/>
    <property type="project" value="TreeGrafter"/>
</dbReference>
<protein>
    <recommendedName>
        <fullName evidence="6">RNA methyltransferase</fullName>
        <ecNumber evidence="6">2.1.1.-</ecNumber>
    </recommendedName>
</protein>
<feature type="non-terminal residue" evidence="8">
    <location>
        <position position="1"/>
    </location>
</feature>
<keyword evidence="9" id="KW-1185">Reference proteome</keyword>
<name>A0A4P9Y5H4_9FUNG</name>
<organism evidence="8 9">
    <name type="scientific">Piptocephalis cylindrospora</name>
    <dbReference type="NCBI Taxonomy" id="1907219"/>
    <lineage>
        <taxon>Eukaryota</taxon>
        <taxon>Fungi</taxon>
        <taxon>Fungi incertae sedis</taxon>
        <taxon>Zoopagomycota</taxon>
        <taxon>Zoopagomycotina</taxon>
        <taxon>Zoopagomycetes</taxon>
        <taxon>Zoopagales</taxon>
        <taxon>Piptocephalidaceae</taxon>
        <taxon>Piptocephalis</taxon>
    </lineage>
</organism>
<dbReference type="PROSITE" id="PS51515">
    <property type="entry name" value="BIN3_SAM"/>
    <property type="match status" value="1"/>
</dbReference>
<sequence length="235" mass="27064">YGNYPSYYTRRHGQAESIDPRLALLPQEWFRGKRVLDIGCNAGHLTVDLAMHYGPQSILGVDLDRELIRKAWAHVRHRYSTLAPAVAAQAVPSLEDRSYFPSCFPRLLGTIPLPPHPLNWEDNGPRLFPRNIRFQTVDWIVDSRGETEEEGAYDVILCLSVAKWIHLHHGDKGIRRLFDRAFRSLAPMGRFILEPQAWSTYARRAKMSPKMQQNYDGIQLKPDDFVRVLVEQVGF</sequence>
<dbReference type="Pfam" id="PF13649">
    <property type="entry name" value="Methyltransf_25"/>
    <property type="match status" value="1"/>
</dbReference>
<dbReference type="PANTHER" id="PTHR12315">
    <property type="entry name" value="BICOID-INTERACTING PROTEIN RELATED"/>
    <property type="match status" value="1"/>
</dbReference>
<gene>
    <name evidence="8" type="ORF">BJ684DRAFT_1415</name>
</gene>
<keyword evidence="4 5" id="KW-0949">S-adenosyl-L-methionine</keyword>
<evidence type="ECO:0000256" key="5">
    <source>
        <dbReference type="PROSITE-ProRule" id="PRU00848"/>
    </source>
</evidence>
<dbReference type="GO" id="GO:0032259">
    <property type="term" value="P:methylation"/>
    <property type="evidence" value="ECO:0007669"/>
    <property type="project" value="UniProtKB-KW"/>
</dbReference>
<feature type="domain" description="Bin3-type SAM" evidence="7">
    <location>
        <begin position="19"/>
        <end position="235"/>
    </location>
</feature>
<evidence type="ECO:0000259" key="7">
    <source>
        <dbReference type="PROSITE" id="PS51515"/>
    </source>
</evidence>
<evidence type="ECO:0000313" key="9">
    <source>
        <dbReference type="Proteomes" id="UP000267251"/>
    </source>
</evidence>
<evidence type="ECO:0000256" key="2">
    <source>
        <dbReference type="ARBA" id="ARBA00022603"/>
    </source>
</evidence>
<evidence type="ECO:0000256" key="4">
    <source>
        <dbReference type="ARBA" id="ARBA00022691"/>
    </source>
</evidence>
<dbReference type="CDD" id="cd02440">
    <property type="entry name" value="AdoMet_MTases"/>
    <property type="match status" value="1"/>
</dbReference>
<dbReference type="InterPro" id="IPR041698">
    <property type="entry name" value="Methyltransf_25"/>
</dbReference>
<dbReference type="SUPFAM" id="SSF53335">
    <property type="entry name" value="S-adenosyl-L-methionine-dependent methyltransferases"/>
    <property type="match status" value="1"/>
</dbReference>
<dbReference type="Pfam" id="PF06859">
    <property type="entry name" value="Bin3"/>
    <property type="match status" value="1"/>
</dbReference>
<evidence type="ECO:0000256" key="1">
    <source>
        <dbReference type="ARBA" id="ARBA00008361"/>
    </source>
</evidence>
<dbReference type="EMBL" id="KZ988125">
    <property type="protein sequence ID" value="RKP13040.1"/>
    <property type="molecule type" value="Genomic_DNA"/>
</dbReference>
<dbReference type="EC" id="2.1.1.-" evidence="6"/>
<feature type="non-terminal residue" evidence="8">
    <location>
        <position position="235"/>
    </location>
</feature>
<evidence type="ECO:0000256" key="6">
    <source>
        <dbReference type="RuleBase" id="RU367087"/>
    </source>
</evidence>
<dbReference type="InterPro" id="IPR039772">
    <property type="entry name" value="Bin3-like"/>
</dbReference>
<dbReference type="PANTHER" id="PTHR12315:SF0">
    <property type="entry name" value="7SK SNRNA METHYLPHOSPHATE CAPPING ENZYME"/>
    <property type="match status" value="1"/>
</dbReference>
<dbReference type="InterPro" id="IPR010675">
    <property type="entry name" value="Bin3_C"/>
</dbReference>
<proteinExistence type="inferred from homology"/>
<dbReference type="GO" id="GO:0040031">
    <property type="term" value="P:snRNA modification"/>
    <property type="evidence" value="ECO:0007669"/>
    <property type="project" value="TreeGrafter"/>
</dbReference>
<keyword evidence="2 6" id="KW-0489">Methyltransferase</keyword>
<reference evidence="9" key="1">
    <citation type="journal article" date="2018" name="Nat. Microbiol.">
        <title>Leveraging single-cell genomics to expand the fungal tree of life.</title>
        <authorList>
            <person name="Ahrendt S.R."/>
            <person name="Quandt C.A."/>
            <person name="Ciobanu D."/>
            <person name="Clum A."/>
            <person name="Salamov A."/>
            <person name="Andreopoulos B."/>
            <person name="Cheng J.F."/>
            <person name="Woyke T."/>
            <person name="Pelin A."/>
            <person name="Henrissat B."/>
            <person name="Reynolds N.K."/>
            <person name="Benny G.L."/>
            <person name="Smith M.E."/>
            <person name="James T.Y."/>
            <person name="Grigoriev I.V."/>
        </authorList>
    </citation>
    <scope>NUCLEOTIDE SEQUENCE [LARGE SCALE GENOMIC DNA]</scope>
</reference>
<accession>A0A4P9Y5H4</accession>
<dbReference type="AlphaFoldDB" id="A0A4P9Y5H4"/>
<evidence type="ECO:0000256" key="3">
    <source>
        <dbReference type="ARBA" id="ARBA00022679"/>
    </source>
</evidence>